<keyword evidence="2" id="KW-0012">Acyltransferase</keyword>
<dbReference type="InterPro" id="IPR016181">
    <property type="entry name" value="Acyl_CoA_acyltransferase"/>
</dbReference>
<dbReference type="InterPro" id="IPR000182">
    <property type="entry name" value="GNAT_dom"/>
</dbReference>
<dbReference type="PATRIC" id="fig|1227271.3.peg.1522"/>
<dbReference type="HOGENOM" id="CLU_013985_3_6_10"/>
<dbReference type="SUPFAM" id="SSF55729">
    <property type="entry name" value="Acyl-CoA N-acyltransferases (Nat)"/>
    <property type="match status" value="1"/>
</dbReference>
<dbReference type="PROSITE" id="PS51186">
    <property type="entry name" value="GNAT"/>
    <property type="match status" value="1"/>
</dbReference>
<dbReference type="Gene3D" id="3.40.630.30">
    <property type="match status" value="1"/>
</dbReference>
<dbReference type="GO" id="GO:0008999">
    <property type="term" value="F:protein-N-terminal-alanine acetyltransferase activity"/>
    <property type="evidence" value="ECO:0007669"/>
    <property type="project" value="TreeGrafter"/>
</dbReference>
<evidence type="ECO:0000313" key="6">
    <source>
        <dbReference type="Proteomes" id="UP000016630"/>
    </source>
</evidence>
<dbReference type="Proteomes" id="UP000016630">
    <property type="component" value="Unassembled WGS sequence"/>
</dbReference>
<evidence type="ECO:0000256" key="3">
    <source>
        <dbReference type="ARBA" id="ARBA00038502"/>
    </source>
</evidence>
<organism evidence="5 6">
    <name type="scientific">Porphyromonas gingivalis F0570</name>
    <dbReference type="NCBI Taxonomy" id="1227271"/>
    <lineage>
        <taxon>Bacteria</taxon>
        <taxon>Pseudomonadati</taxon>
        <taxon>Bacteroidota</taxon>
        <taxon>Bacteroidia</taxon>
        <taxon>Bacteroidales</taxon>
        <taxon>Porphyromonadaceae</taxon>
        <taxon>Porphyromonas</taxon>
    </lineage>
</organism>
<dbReference type="EMBL" id="AWUW01000128">
    <property type="protein sequence ID" value="ERJ64673.1"/>
    <property type="molecule type" value="Genomic_DNA"/>
</dbReference>
<proteinExistence type="inferred from homology"/>
<evidence type="ECO:0000256" key="1">
    <source>
        <dbReference type="ARBA" id="ARBA00022679"/>
    </source>
</evidence>
<protein>
    <submittedName>
        <fullName evidence="5">Acetyltransferase, GNAT family</fullName>
    </submittedName>
</protein>
<dbReference type="Pfam" id="PF13302">
    <property type="entry name" value="Acetyltransf_3"/>
    <property type="match status" value="1"/>
</dbReference>
<evidence type="ECO:0000256" key="2">
    <source>
        <dbReference type="ARBA" id="ARBA00023315"/>
    </source>
</evidence>
<keyword evidence="1 5" id="KW-0808">Transferase</keyword>
<dbReference type="PANTHER" id="PTHR43792">
    <property type="entry name" value="GNAT FAMILY, PUTATIVE (AFU_ORTHOLOGUE AFUA_3G00765)-RELATED-RELATED"/>
    <property type="match status" value="1"/>
</dbReference>
<dbReference type="AlphaFoldDB" id="A0A0E2LNX6"/>
<dbReference type="PANTHER" id="PTHR43792:SF8">
    <property type="entry name" value="[RIBOSOMAL PROTEIN US5]-ALANINE N-ACETYLTRANSFERASE"/>
    <property type="match status" value="1"/>
</dbReference>
<reference evidence="5 6" key="1">
    <citation type="submission" date="2013-06" db="EMBL/GenBank/DDBJ databases">
        <authorList>
            <person name="Weinstock G."/>
            <person name="Sodergren E."/>
            <person name="Lobos E.A."/>
            <person name="Fulton L."/>
            <person name="Fulton R."/>
            <person name="Courtney L."/>
            <person name="Fronick C."/>
            <person name="O'Laughlin M."/>
            <person name="Godfrey J."/>
            <person name="Wilson R.M."/>
            <person name="Miner T."/>
            <person name="Farmer C."/>
            <person name="Delehaunty K."/>
            <person name="Cordes M."/>
            <person name="Minx P."/>
            <person name="Tomlinson C."/>
            <person name="Chen J."/>
            <person name="Wollam A."/>
            <person name="Pepin K.H."/>
            <person name="Bhonagiri V."/>
            <person name="Zhang X."/>
            <person name="Warren W."/>
            <person name="Mitreva M."/>
            <person name="Mardis E.R."/>
            <person name="Wilson R.K."/>
        </authorList>
    </citation>
    <scope>NUCLEOTIDE SEQUENCE [LARGE SCALE GENOMIC DNA]</scope>
    <source>
        <strain evidence="5 6">F0570</strain>
    </source>
</reference>
<sequence length="226" mass="25788">MELQTERLILRPWREGDAEALYKYAQNPNVGPIAGWPPHTSIENSREIIVTVLSAPENYAVVLKGTAEAIGSIGIMTSRSEIHSAKMADNECEIGFWIGEPFWGQGLIPEAVNEVLRYAFENLRQTAVWCGYFDGNEKSKRVQEKCGFTYTHTEHNKPIPLMNDFRTEHFTKITLDDWRLLDHLRAASYPNLTICTKSQLCDKNVSKQRIQCGQRESSRLRNGKET</sequence>
<feature type="domain" description="N-acetyltransferase" evidence="4">
    <location>
        <begin position="8"/>
        <end position="167"/>
    </location>
</feature>
<evidence type="ECO:0000259" key="4">
    <source>
        <dbReference type="PROSITE" id="PS51186"/>
    </source>
</evidence>
<accession>A0A0E2LNX6</accession>
<dbReference type="GO" id="GO:0005737">
    <property type="term" value="C:cytoplasm"/>
    <property type="evidence" value="ECO:0007669"/>
    <property type="project" value="TreeGrafter"/>
</dbReference>
<comment type="caution">
    <text evidence="5">The sequence shown here is derived from an EMBL/GenBank/DDBJ whole genome shotgun (WGS) entry which is preliminary data.</text>
</comment>
<gene>
    <name evidence="5" type="ORF">HMPREF1555_01749</name>
</gene>
<evidence type="ECO:0000313" key="5">
    <source>
        <dbReference type="EMBL" id="ERJ64673.1"/>
    </source>
</evidence>
<dbReference type="InterPro" id="IPR051531">
    <property type="entry name" value="N-acetyltransferase"/>
</dbReference>
<comment type="similarity">
    <text evidence="3">Belongs to the acetyltransferase family. RimJ subfamily.</text>
</comment>
<name>A0A0E2LNX6_PORGN</name>